<reference evidence="2 3" key="1">
    <citation type="submission" date="2023-02" db="EMBL/GenBank/DDBJ databases">
        <title>LHISI_Scaffold_Assembly.</title>
        <authorList>
            <person name="Stuart O.P."/>
            <person name="Cleave R."/>
            <person name="Magrath M.J.L."/>
            <person name="Mikheyev A.S."/>
        </authorList>
    </citation>
    <scope>NUCLEOTIDE SEQUENCE [LARGE SCALE GENOMIC DNA]</scope>
    <source>
        <strain evidence="2">Daus_M_001</strain>
        <tissue evidence="2">Leg muscle</tissue>
    </source>
</reference>
<feature type="compositionally biased region" description="Polar residues" evidence="1">
    <location>
        <begin position="37"/>
        <end position="48"/>
    </location>
</feature>
<evidence type="ECO:0000313" key="3">
    <source>
        <dbReference type="Proteomes" id="UP001159363"/>
    </source>
</evidence>
<evidence type="ECO:0000256" key="1">
    <source>
        <dbReference type="SAM" id="MobiDB-lite"/>
    </source>
</evidence>
<dbReference type="Proteomes" id="UP001159363">
    <property type="component" value="Chromosome 5"/>
</dbReference>
<sequence>MQYEQVNKLQDQQTVSKQPAPAADAGSFVEVRRRGTKTPTVSGSSPSKQAAAVKQIQLGVRNNVNIKTVPKQAQPRLKAMFVFRFASEVEEKEMVSYINQELKVSNLKVAKLKTMYDTYSSFYVAVAESDF</sequence>
<protein>
    <submittedName>
        <fullName evidence="2">Uncharacterized protein</fullName>
    </submittedName>
</protein>
<accession>A0ABQ9HCL6</accession>
<organism evidence="2 3">
    <name type="scientific">Dryococelus australis</name>
    <dbReference type="NCBI Taxonomy" id="614101"/>
    <lineage>
        <taxon>Eukaryota</taxon>
        <taxon>Metazoa</taxon>
        <taxon>Ecdysozoa</taxon>
        <taxon>Arthropoda</taxon>
        <taxon>Hexapoda</taxon>
        <taxon>Insecta</taxon>
        <taxon>Pterygota</taxon>
        <taxon>Neoptera</taxon>
        <taxon>Polyneoptera</taxon>
        <taxon>Phasmatodea</taxon>
        <taxon>Verophasmatodea</taxon>
        <taxon>Anareolatae</taxon>
        <taxon>Phasmatidae</taxon>
        <taxon>Eurycanthinae</taxon>
        <taxon>Dryococelus</taxon>
    </lineage>
</organism>
<comment type="caution">
    <text evidence="2">The sequence shown here is derived from an EMBL/GenBank/DDBJ whole genome shotgun (WGS) entry which is preliminary data.</text>
</comment>
<feature type="compositionally biased region" description="Polar residues" evidence="1">
    <location>
        <begin position="1"/>
        <end position="17"/>
    </location>
</feature>
<keyword evidence="3" id="KW-1185">Reference proteome</keyword>
<proteinExistence type="predicted"/>
<feature type="region of interest" description="Disordered" evidence="1">
    <location>
        <begin position="1"/>
        <end position="49"/>
    </location>
</feature>
<dbReference type="EMBL" id="JARBHB010000006">
    <property type="protein sequence ID" value="KAJ8881931.1"/>
    <property type="molecule type" value="Genomic_DNA"/>
</dbReference>
<gene>
    <name evidence="2" type="ORF">PR048_018418</name>
</gene>
<evidence type="ECO:0000313" key="2">
    <source>
        <dbReference type="EMBL" id="KAJ8881931.1"/>
    </source>
</evidence>
<name>A0ABQ9HCL6_9NEOP</name>